<dbReference type="Pfam" id="PF00067">
    <property type="entry name" value="p450"/>
    <property type="match status" value="1"/>
</dbReference>
<comment type="cofactor">
    <cofactor evidence="1 8">
        <name>heme</name>
        <dbReference type="ChEBI" id="CHEBI:30413"/>
    </cofactor>
</comment>
<dbReference type="InterPro" id="IPR017972">
    <property type="entry name" value="Cyt_P450_CS"/>
</dbReference>
<protein>
    <submittedName>
        <fullName evidence="10">Cytochrome P450</fullName>
    </submittedName>
</protein>
<dbReference type="Gene3D" id="1.10.630.10">
    <property type="entry name" value="Cytochrome P450"/>
    <property type="match status" value="1"/>
</dbReference>
<keyword evidence="6 8" id="KW-0408">Iron</keyword>
<name>A0A931IAR3_9NOCA</name>
<dbReference type="GO" id="GO:0004497">
    <property type="term" value="F:monooxygenase activity"/>
    <property type="evidence" value="ECO:0007669"/>
    <property type="project" value="UniProtKB-KW"/>
</dbReference>
<dbReference type="PRINTS" id="PR00385">
    <property type="entry name" value="P450"/>
</dbReference>
<sequence>MAKRMCAVPEGSGLKPIYGTGAPGFVDMAISAIDRKAATRRRRERFGDITYQNFFGRTCVLPMTPDTAEPAIMNRDKIFANEPAWDFMIGVAFKRGLLLMDGEPHRRHRLLFQQAFSANNLKGYLQRMQPMVERRVENLPTGELRLADEFKAIILDLALEVFLGVRLSRAEADRVNAAFLDCLAGTTALVRRNLPGGAYRRAAKGRAVLEAFFREHLPAKRGRETPDLFSILCHASAEDGDRFTDEQIIDHMIFLLFAAHDTSATALSTMAYHLAKNPEWQRRARAESLSLSAELGYDTLSELRCLDRVLKESLRLNAPVPVLSRAALEDTDLAGYYVPKGTLILIAPDAVHENPAVWHDPTRFDPDRFTEDRAEDRAHRFAWFPFGGGVHKCIGLHFAQLEIKTMMHHLLRHNEWTVPSDYEWKVDPRTLGDPKRGLPARFTPL</sequence>
<evidence type="ECO:0000256" key="2">
    <source>
        <dbReference type="ARBA" id="ARBA00010617"/>
    </source>
</evidence>
<evidence type="ECO:0000256" key="7">
    <source>
        <dbReference type="ARBA" id="ARBA00023033"/>
    </source>
</evidence>
<dbReference type="InterPro" id="IPR002403">
    <property type="entry name" value="Cyt_P450_E_grp-IV"/>
</dbReference>
<dbReference type="AlphaFoldDB" id="A0A931IAR3"/>
<evidence type="ECO:0000313" key="10">
    <source>
        <dbReference type="EMBL" id="MBH0776762.1"/>
    </source>
</evidence>
<dbReference type="SUPFAM" id="SSF48264">
    <property type="entry name" value="Cytochrome P450"/>
    <property type="match status" value="1"/>
</dbReference>
<dbReference type="GO" id="GO:0016125">
    <property type="term" value="P:sterol metabolic process"/>
    <property type="evidence" value="ECO:0007669"/>
    <property type="project" value="TreeGrafter"/>
</dbReference>
<evidence type="ECO:0000313" key="11">
    <source>
        <dbReference type="Proteomes" id="UP000655751"/>
    </source>
</evidence>
<comment type="similarity">
    <text evidence="2 9">Belongs to the cytochrome P450 family.</text>
</comment>
<dbReference type="GO" id="GO:0020037">
    <property type="term" value="F:heme binding"/>
    <property type="evidence" value="ECO:0007669"/>
    <property type="project" value="InterPro"/>
</dbReference>
<dbReference type="Proteomes" id="UP000655751">
    <property type="component" value="Unassembled WGS sequence"/>
</dbReference>
<dbReference type="InterPro" id="IPR036396">
    <property type="entry name" value="Cyt_P450_sf"/>
</dbReference>
<dbReference type="GO" id="GO:0005506">
    <property type="term" value="F:iron ion binding"/>
    <property type="evidence" value="ECO:0007669"/>
    <property type="project" value="InterPro"/>
</dbReference>
<evidence type="ECO:0000256" key="3">
    <source>
        <dbReference type="ARBA" id="ARBA00022617"/>
    </source>
</evidence>
<dbReference type="PANTHER" id="PTHR24286:SF24">
    <property type="entry name" value="LANOSTEROL 14-ALPHA DEMETHYLASE"/>
    <property type="match status" value="1"/>
</dbReference>
<comment type="caution">
    <text evidence="10">The sequence shown here is derived from an EMBL/GenBank/DDBJ whole genome shotgun (WGS) entry which is preliminary data.</text>
</comment>
<keyword evidence="5 9" id="KW-0560">Oxidoreductase</keyword>
<dbReference type="RefSeq" id="WP_196149076.1">
    <property type="nucleotide sequence ID" value="NZ_JADMLG010000003.1"/>
</dbReference>
<evidence type="ECO:0000256" key="4">
    <source>
        <dbReference type="ARBA" id="ARBA00022723"/>
    </source>
</evidence>
<keyword evidence="4 8" id="KW-0479">Metal-binding</keyword>
<evidence type="ECO:0000256" key="9">
    <source>
        <dbReference type="RuleBase" id="RU000461"/>
    </source>
</evidence>
<dbReference type="GO" id="GO:0016705">
    <property type="term" value="F:oxidoreductase activity, acting on paired donors, with incorporation or reduction of molecular oxygen"/>
    <property type="evidence" value="ECO:0007669"/>
    <property type="project" value="InterPro"/>
</dbReference>
<dbReference type="EMBL" id="JADMLG010000003">
    <property type="protein sequence ID" value="MBH0776762.1"/>
    <property type="molecule type" value="Genomic_DNA"/>
</dbReference>
<evidence type="ECO:0000256" key="5">
    <source>
        <dbReference type="ARBA" id="ARBA00023002"/>
    </source>
</evidence>
<accession>A0A931IAR3</accession>
<keyword evidence="7 9" id="KW-0503">Monooxygenase</keyword>
<feature type="binding site" description="axial binding residue" evidence="8">
    <location>
        <position position="393"/>
    </location>
    <ligand>
        <name>heme</name>
        <dbReference type="ChEBI" id="CHEBI:30413"/>
    </ligand>
    <ligandPart>
        <name>Fe</name>
        <dbReference type="ChEBI" id="CHEBI:18248"/>
    </ligandPart>
</feature>
<dbReference type="PROSITE" id="PS00086">
    <property type="entry name" value="CYTOCHROME_P450"/>
    <property type="match status" value="1"/>
</dbReference>
<evidence type="ECO:0000256" key="1">
    <source>
        <dbReference type="ARBA" id="ARBA00001971"/>
    </source>
</evidence>
<evidence type="ECO:0000256" key="8">
    <source>
        <dbReference type="PIRSR" id="PIRSR602403-1"/>
    </source>
</evidence>
<gene>
    <name evidence="10" type="ORF">IT779_10745</name>
</gene>
<proteinExistence type="inferred from homology"/>
<dbReference type="InterPro" id="IPR001128">
    <property type="entry name" value="Cyt_P450"/>
</dbReference>
<dbReference type="PANTHER" id="PTHR24286">
    <property type="entry name" value="CYTOCHROME P450 26"/>
    <property type="match status" value="1"/>
</dbReference>
<reference evidence="10" key="1">
    <citation type="submission" date="2020-11" db="EMBL/GenBank/DDBJ databases">
        <title>Nocardia NEAU-351.nov., a novel actinomycete isolated from the cow dung.</title>
        <authorList>
            <person name="Zhang X."/>
        </authorList>
    </citation>
    <scope>NUCLEOTIDE SEQUENCE</scope>
    <source>
        <strain evidence="10">NEAU-351</strain>
    </source>
</reference>
<organism evidence="10 11">
    <name type="scientific">Nocardia bovistercoris</name>
    <dbReference type="NCBI Taxonomy" id="2785916"/>
    <lineage>
        <taxon>Bacteria</taxon>
        <taxon>Bacillati</taxon>
        <taxon>Actinomycetota</taxon>
        <taxon>Actinomycetes</taxon>
        <taxon>Mycobacteriales</taxon>
        <taxon>Nocardiaceae</taxon>
        <taxon>Nocardia</taxon>
    </lineage>
</organism>
<keyword evidence="11" id="KW-1185">Reference proteome</keyword>
<dbReference type="PRINTS" id="PR00465">
    <property type="entry name" value="EP450IV"/>
</dbReference>
<keyword evidence="3 8" id="KW-0349">Heme</keyword>
<evidence type="ECO:0000256" key="6">
    <source>
        <dbReference type="ARBA" id="ARBA00023004"/>
    </source>
</evidence>